<sequence>MKVKGITTIDSEINFGECEIHAVPERIKRLFPDQNLVKITENGKSYILNTDYIVLIFTKD</sequence>
<proteinExistence type="predicted"/>
<organism evidence="1">
    <name type="scientific">Siphoviridae sp. cthrK8</name>
    <dbReference type="NCBI Taxonomy" id="2826429"/>
    <lineage>
        <taxon>Viruses</taxon>
        <taxon>Duplodnaviria</taxon>
        <taxon>Heunggongvirae</taxon>
        <taxon>Uroviricota</taxon>
        <taxon>Caudoviricetes</taxon>
    </lineage>
</organism>
<reference evidence="1" key="1">
    <citation type="journal article" date="2021" name="Proc. Natl. Acad. Sci. U.S.A.">
        <title>A Catalog of Tens of Thousands of Viruses from Human Metagenomes Reveals Hidden Associations with Chronic Diseases.</title>
        <authorList>
            <person name="Tisza M.J."/>
            <person name="Buck C.B."/>
        </authorList>
    </citation>
    <scope>NUCLEOTIDE SEQUENCE</scope>
    <source>
        <strain evidence="1">CthrK8</strain>
    </source>
</reference>
<name>A0A8S5MZ08_9CAUD</name>
<accession>A0A8S5MZ08</accession>
<evidence type="ECO:0000313" key="1">
    <source>
        <dbReference type="EMBL" id="DAD87436.1"/>
    </source>
</evidence>
<dbReference type="EMBL" id="BK015021">
    <property type="protein sequence ID" value="DAD87436.1"/>
    <property type="molecule type" value="Genomic_DNA"/>
</dbReference>
<protein>
    <submittedName>
        <fullName evidence="1">Uncharacterized protein</fullName>
    </submittedName>
</protein>